<evidence type="ECO:0000256" key="2">
    <source>
        <dbReference type="SAM" id="SignalP"/>
    </source>
</evidence>
<feature type="compositionally biased region" description="Polar residues" evidence="1">
    <location>
        <begin position="222"/>
        <end position="234"/>
    </location>
</feature>
<dbReference type="AlphaFoldDB" id="A0A8H7CEW9"/>
<dbReference type="Pfam" id="PF22974">
    <property type="entry name" value="DUF7029"/>
    <property type="match status" value="1"/>
</dbReference>
<sequence length="843" mass="91979">MHLASVVVSFLFLLSLASAHRPKYRTTGRRNERPQVLHPTVHPELDVFDLTLLKPTSGIKMHYHDPHASFPSIRTFASVEVSSFYYPAVLLEHSGYVSSTTCDPDGETITIQFTRRGAWRTALQAWTKHSKFLLLAFADSCGAGRESGERSVHLVHNVTSNWNRMEIVCQMTEMGLREAIHPEREIDIIAYNIAGVLPGHAPHSNHPSDGIRQREDSKSTYDNETSSDDTVTAPNATLTAEEMKKSYDAMFDAEMKIDDSIGYFEDLSDGISDDSQLPDYEIEQLFPSATNETIVVYFHRRGSCRFSLNPFRMLFNCIILPIAKALLPGPVYKALDIFDSIAGFFDLFNQFKAGVEVAKVLTQVLSEAGYTPSGDITFDTNTSLVPLKNIPDFGWSYPIIESSLGGIKSTDPKNGMSLLGQINGFVKAEIAIVKGQFDVGVGAGIIIGAGTLGDKQIIETGLPGLSIPGIFTVGPYITLSASISYDVSITGKFVARTATGWSNITANLDLVNGNKSFIGNWVKRPPVQLIAADITGRASIGPSISVALNFGVNVFGGVQKISISLSIETSLQVGLSLPNLGDIVGSDCPGLKPTLDAVVGLYLRGGAGSASFVVPLFELPLPIYSTCITLARAKIMIRLQIDQPPPIIEPMGNGTKYRTITAHTNKGDLHLYYGAQPNPSLFLLQNGSEIDTTSANRLFVSGVDFDRFTNATAGTYDGRVIIAHSEELDFFKASRVSVASEHSLPKDALVLILRHEIDTTSGKGYLAAVDTKAGEGLNQQRYYRPFVCNFVNKTLPSKLFIGKKDFKPHENPRAPTLEGGLFRSGIMHPETLDKCEYVRFTIS</sequence>
<comment type="caution">
    <text evidence="4">The sequence shown here is derived from an EMBL/GenBank/DDBJ whole genome shotgun (WGS) entry which is preliminary data.</text>
</comment>
<keyword evidence="5" id="KW-1185">Reference proteome</keyword>
<evidence type="ECO:0000313" key="4">
    <source>
        <dbReference type="EMBL" id="KAF7335094.1"/>
    </source>
</evidence>
<dbReference type="InterPro" id="IPR054293">
    <property type="entry name" value="DUF7029"/>
</dbReference>
<feature type="region of interest" description="Disordered" evidence="1">
    <location>
        <begin position="200"/>
        <end position="234"/>
    </location>
</feature>
<gene>
    <name evidence="4" type="ORF">MVEN_02260000</name>
</gene>
<proteinExistence type="predicted"/>
<evidence type="ECO:0000313" key="5">
    <source>
        <dbReference type="Proteomes" id="UP000620124"/>
    </source>
</evidence>
<keyword evidence="2" id="KW-0732">Signal</keyword>
<protein>
    <recommendedName>
        <fullName evidence="3">DUF7029 domain-containing protein</fullName>
    </recommendedName>
</protein>
<dbReference type="EMBL" id="JACAZI010000025">
    <property type="protein sequence ID" value="KAF7335094.1"/>
    <property type="molecule type" value="Genomic_DNA"/>
</dbReference>
<feature type="signal peptide" evidence="2">
    <location>
        <begin position="1"/>
        <end position="19"/>
    </location>
</feature>
<reference evidence="4" key="1">
    <citation type="submission" date="2020-05" db="EMBL/GenBank/DDBJ databases">
        <title>Mycena genomes resolve the evolution of fungal bioluminescence.</title>
        <authorList>
            <person name="Tsai I.J."/>
        </authorList>
    </citation>
    <scope>NUCLEOTIDE SEQUENCE</scope>
    <source>
        <strain evidence="4">CCC161011</strain>
    </source>
</reference>
<dbReference type="Proteomes" id="UP000620124">
    <property type="component" value="Unassembled WGS sequence"/>
</dbReference>
<evidence type="ECO:0000256" key="1">
    <source>
        <dbReference type="SAM" id="MobiDB-lite"/>
    </source>
</evidence>
<feature type="compositionally biased region" description="Basic and acidic residues" evidence="1">
    <location>
        <begin position="209"/>
        <end position="221"/>
    </location>
</feature>
<feature type="chain" id="PRO_5034535051" description="DUF7029 domain-containing protein" evidence="2">
    <location>
        <begin position="20"/>
        <end position="843"/>
    </location>
</feature>
<evidence type="ECO:0000259" key="3">
    <source>
        <dbReference type="Pfam" id="PF22974"/>
    </source>
</evidence>
<feature type="domain" description="DUF7029" evidence="3">
    <location>
        <begin position="84"/>
        <end position="181"/>
    </location>
</feature>
<dbReference type="OrthoDB" id="160645at2759"/>
<accession>A0A8H7CEW9</accession>
<name>A0A8H7CEW9_9AGAR</name>
<organism evidence="4 5">
    <name type="scientific">Mycena venus</name>
    <dbReference type="NCBI Taxonomy" id="2733690"/>
    <lineage>
        <taxon>Eukaryota</taxon>
        <taxon>Fungi</taxon>
        <taxon>Dikarya</taxon>
        <taxon>Basidiomycota</taxon>
        <taxon>Agaricomycotina</taxon>
        <taxon>Agaricomycetes</taxon>
        <taxon>Agaricomycetidae</taxon>
        <taxon>Agaricales</taxon>
        <taxon>Marasmiineae</taxon>
        <taxon>Mycenaceae</taxon>
        <taxon>Mycena</taxon>
    </lineage>
</organism>